<dbReference type="InterPro" id="IPR006553">
    <property type="entry name" value="Leu-rich_rpt_Cys-con_subtyp"/>
</dbReference>
<keyword evidence="3" id="KW-1185">Reference proteome</keyword>
<dbReference type="Gene3D" id="3.80.10.10">
    <property type="entry name" value="Ribonuclease Inhibitor"/>
    <property type="match status" value="2"/>
</dbReference>
<dbReference type="VEuPathDB" id="PlasmoDB:PmUG01_09032400"/>
<dbReference type="SMART" id="SM00367">
    <property type="entry name" value="LRR_CC"/>
    <property type="match status" value="5"/>
</dbReference>
<evidence type="ECO:0000313" key="3">
    <source>
        <dbReference type="Proteomes" id="UP000219813"/>
    </source>
</evidence>
<dbReference type="KEGG" id="pmal:PMUG01_09032400"/>
<dbReference type="Proteomes" id="UP000219813">
    <property type="component" value="Chromosome 9"/>
</dbReference>
<reference evidence="2 3" key="1">
    <citation type="submission" date="2016-06" db="EMBL/GenBank/DDBJ databases">
        <authorList>
            <consortium name="Pathogen Informatics"/>
        </authorList>
    </citation>
    <scope>NUCLEOTIDE SEQUENCE [LARGE SCALE GENOMIC DNA]</scope>
</reference>
<feature type="compositionally biased region" description="Basic and acidic residues" evidence="1">
    <location>
        <begin position="170"/>
        <end position="182"/>
    </location>
</feature>
<dbReference type="OrthoDB" id="550575at2759"/>
<organism evidence="2 3">
    <name type="scientific">Plasmodium malariae</name>
    <dbReference type="NCBI Taxonomy" id="5858"/>
    <lineage>
        <taxon>Eukaryota</taxon>
        <taxon>Sar</taxon>
        <taxon>Alveolata</taxon>
        <taxon>Apicomplexa</taxon>
        <taxon>Aconoidasida</taxon>
        <taxon>Haemosporida</taxon>
        <taxon>Plasmodiidae</taxon>
        <taxon>Plasmodium</taxon>
        <taxon>Plasmodium (Plasmodium)</taxon>
    </lineage>
</organism>
<dbReference type="OMA" id="CWKVNNS"/>
<dbReference type="AlphaFoldDB" id="A0A1D3PC96"/>
<dbReference type="RefSeq" id="XP_028861648.1">
    <property type="nucleotide sequence ID" value="XM_029005016.1"/>
</dbReference>
<dbReference type="GO" id="GO:0031146">
    <property type="term" value="P:SCF-dependent proteasomal ubiquitin-dependent protein catabolic process"/>
    <property type="evidence" value="ECO:0007669"/>
    <property type="project" value="TreeGrafter"/>
</dbReference>
<accession>A0A1D3PC96</accession>
<proteinExistence type="predicted"/>
<gene>
    <name evidence="2" type="primary">LRR11</name>
    <name evidence="2" type="ORF">PMUG01_09032400</name>
</gene>
<dbReference type="GeneID" id="39868852"/>
<protein>
    <submittedName>
        <fullName evidence="2">Leucine-rich repeat protein</fullName>
    </submittedName>
</protein>
<evidence type="ECO:0000256" key="1">
    <source>
        <dbReference type="SAM" id="MobiDB-lite"/>
    </source>
</evidence>
<dbReference type="GO" id="GO:0019005">
    <property type="term" value="C:SCF ubiquitin ligase complex"/>
    <property type="evidence" value="ECO:0007669"/>
    <property type="project" value="TreeGrafter"/>
</dbReference>
<dbReference type="SUPFAM" id="SSF52047">
    <property type="entry name" value="RNI-like"/>
    <property type="match status" value="1"/>
</dbReference>
<feature type="region of interest" description="Disordered" evidence="1">
    <location>
        <begin position="1"/>
        <end position="22"/>
    </location>
</feature>
<dbReference type="EMBL" id="LT594630">
    <property type="protein sequence ID" value="SCN12751.1"/>
    <property type="molecule type" value="Genomic_DNA"/>
</dbReference>
<name>A0A1D3PC96_PLAMA</name>
<dbReference type="InterPro" id="IPR032675">
    <property type="entry name" value="LRR_dom_sf"/>
</dbReference>
<sequence>MPSLTPAHVSKQYIRRKRSTKMDERKKLKINNLFTTVNLNNKKQVINRSADNDGRINIDKEKKKSIWSLFSKVDDPFEEKKDADSVTDKEYNSKATPDKIYGDKATTDKIYGDRATTDKIYGDRATTDKIYGDKATSDKIYGDKATSDKIYGDKATSDKIYGDKATSDKIYGDKATTDRPNDDIFFTPRNAPQKKEETPRSLSQGLFKNMQENYDIKKEIENISNSFKRKNNILLSEKTDDSLLSNILSAKRIKTNKTKTEDNSSSYNSYKEFFLRVTNHNLKENDEKKKVVSDNLVNNKICYKIKDDNVLSRIKKENKQNLGDLEEKNRNTTLCNYKVDDDSITSGKGLGKTCPTTSDGEKKNMYTCIIKKKNICVPVNVVNENKNKKNNNNIKKLQNCFSKNDKFDIFNHIGDDVFRYILSNVKNKNMLLLNRRFCYIIRFLRLKLIYDESLKNTIPPESIIKTIYASENIEILDLSGCAHITSHHFNLLCNSNNIKFNKTLKILCLKNCNKICDSSLKALLHRFRNLKVVDIRNCYKISHEGIYPLKFRSTLTKLYIGNISASSLTNYHSNDSLRVLFGNSTNGSMAYGSSHDNKNNNSDYILLDTVLKNLVCFEITNAKQLNDISYLYMIAKNLKIFNLSGCNIDDSASIFFKSFTNLIALNLADTKISNEVMKTVVSCSKKLRILDISKTFEMDNNTILQISRNLTNLRKIKLSSLQNVDNFCIREFLKHCRDLTAIDFSSCWKVNNSFCSANGLHVASGCKLKDVGAYQCSIDRKVCEVSLSEAGCSSIRVHIYNELKLFETSIYTDINSLEHAD</sequence>
<evidence type="ECO:0000313" key="2">
    <source>
        <dbReference type="EMBL" id="SCN12751.1"/>
    </source>
</evidence>
<dbReference type="PANTHER" id="PTHR13318">
    <property type="entry name" value="PARTNER OF PAIRED, ISOFORM B-RELATED"/>
    <property type="match status" value="1"/>
</dbReference>
<feature type="region of interest" description="Disordered" evidence="1">
    <location>
        <begin position="170"/>
        <end position="201"/>
    </location>
</feature>